<evidence type="ECO:0000313" key="2">
    <source>
        <dbReference type="Proteomes" id="UP001165960"/>
    </source>
</evidence>
<dbReference type="EMBL" id="QTSX02007352">
    <property type="protein sequence ID" value="KAJ9048637.1"/>
    <property type="molecule type" value="Genomic_DNA"/>
</dbReference>
<name>A0ACC2REX4_9FUNG</name>
<dbReference type="Proteomes" id="UP001165960">
    <property type="component" value="Unassembled WGS sequence"/>
</dbReference>
<comment type="caution">
    <text evidence="1">The sequence shown here is derived from an EMBL/GenBank/DDBJ whole genome shotgun (WGS) entry which is preliminary data.</text>
</comment>
<evidence type="ECO:0000313" key="1">
    <source>
        <dbReference type="EMBL" id="KAJ9048637.1"/>
    </source>
</evidence>
<organism evidence="1 2">
    <name type="scientific">Entomophthora muscae</name>
    <dbReference type="NCBI Taxonomy" id="34485"/>
    <lineage>
        <taxon>Eukaryota</taxon>
        <taxon>Fungi</taxon>
        <taxon>Fungi incertae sedis</taxon>
        <taxon>Zoopagomycota</taxon>
        <taxon>Entomophthoromycotina</taxon>
        <taxon>Entomophthoromycetes</taxon>
        <taxon>Entomophthorales</taxon>
        <taxon>Entomophthoraceae</taxon>
        <taxon>Entomophthora</taxon>
    </lineage>
</organism>
<proteinExistence type="predicted"/>
<sequence>MISAYYVYQYSVQIIPNICQTRPECEAQAHIEPGLEPSSVLMLKTFPSACYSRSLPKPLPSCPSNVTTRPSSFEPFLLSKLQVASQDPHLKTEEQDVSSTLVKQYYSTCIPKKHIYLGSMSTHPPSLPSHLVTKPKSIYKLNSDAIKKAMKVSELRMSQGLPLDDSCSINYLFSEIESQEIEKQNSKLASVKLVDSSSKLRPDSTPDNKKKEYSYSVMAISVSTSQPHPSTSGISHHKGYTIILPAFKEHKNNINFDDIDDDEHTSPHQPEKISVETKTKNRPSDSVSRSRTPEKHQPQEHKSKKSSLKRPVGCRKKFSDAIKSRPRTSSSRDRPSGIEQSQEYKPQKARLERLLESGEKDTYQELSSAVETKAPDRDQKPAKSRPRTVNLQPELLENVFKERQSKDFQLTTPKFFSPYLLCVVEWENL</sequence>
<keyword evidence="2" id="KW-1185">Reference proteome</keyword>
<gene>
    <name evidence="1" type="ORF">DSO57_1032932</name>
</gene>
<protein>
    <submittedName>
        <fullName evidence="1">Uncharacterized protein</fullName>
    </submittedName>
</protein>
<reference evidence="1" key="1">
    <citation type="submission" date="2022-04" db="EMBL/GenBank/DDBJ databases">
        <title>Genome of the entomopathogenic fungus Entomophthora muscae.</title>
        <authorList>
            <person name="Elya C."/>
            <person name="Lovett B.R."/>
            <person name="Lee E."/>
            <person name="Macias A.M."/>
            <person name="Hajek A.E."/>
            <person name="De Bivort B.L."/>
            <person name="Kasson M.T."/>
            <person name="De Fine Licht H.H."/>
            <person name="Stajich J.E."/>
        </authorList>
    </citation>
    <scope>NUCLEOTIDE SEQUENCE</scope>
    <source>
        <strain evidence="1">Berkeley</strain>
    </source>
</reference>
<accession>A0ACC2REX4</accession>